<evidence type="ECO:0000256" key="3">
    <source>
        <dbReference type="ARBA" id="ARBA00009300"/>
    </source>
</evidence>
<feature type="transmembrane region" description="Helical" evidence="17">
    <location>
        <begin position="89"/>
        <end position="108"/>
    </location>
</feature>
<gene>
    <name evidence="18" type="ORF">L9F63_012400</name>
</gene>
<proteinExistence type="inferred from homology"/>
<dbReference type="Pfam" id="PF04750">
    <property type="entry name" value="Far-17a_AIG1"/>
    <property type="match status" value="1"/>
</dbReference>
<evidence type="ECO:0000313" key="19">
    <source>
        <dbReference type="Proteomes" id="UP001233999"/>
    </source>
</evidence>
<comment type="catalytic activity">
    <reaction evidence="14">
        <text>13-(9Z-octadecenoyloxy)-octadecanoate + H2O = 13-hydroxy-octadecanoate + (9Z)-octadecenoate + H(+)</text>
        <dbReference type="Rhea" id="RHEA:52064"/>
        <dbReference type="ChEBI" id="CHEBI:15377"/>
        <dbReference type="ChEBI" id="CHEBI:15378"/>
        <dbReference type="ChEBI" id="CHEBI:30823"/>
        <dbReference type="ChEBI" id="CHEBI:136303"/>
        <dbReference type="ChEBI" id="CHEBI:136304"/>
    </reaction>
    <physiologicalReaction direction="left-to-right" evidence="14">
        <dbReference type="Rhea" id="RHEA:52065"/>
    </physiologicalReaction>
</comment>
<feature type="transmembrane region" description="Helical" evidence="17">
    <location>
        <begin position="187"/>
        <end position="205"/>
    </location>
</feature>
<evidence type="ECO:0000256" key="10">
    <source>
        <dbReference type="ARBA" id="ARBA00048680"/>
    </source>
</evidence>
<evidence type="ECO:0000256" key="9">
    <source>
        <dbReference type="ARBA" id="ARBA00047863"/>
    </source>
</evidence>
<keyword evidence="4 17" id="KW-0812">Transmembrane</keyword>
<dbReference type="PANTHER" id="PTHR10989:SF16">
    <property type="entry name" value="AT02829P-RELATED"/>
    <property type="match status" value="1"/>
</dbReference>
<comment type="catalytic activity">
    <reaction evidence="9">
        <text>9-hexadecanoyloxy-octadecanoate + H2O = 9-hydroxy-octadecanoate + hexadecanoate + H(+)</text>
        <dbReference type="Rhea" id="RHEA:52052"/>
        <dbReference type="ChEBI" id="CHEBI:7896"/>
        <dbReference type="ChEBI" id="CHEBI:15377"/>
        <dbReference type="ChEBI" id="CHEBI:15378"/>
        <dbReference type="ChEBI" id="CHEBI:83670"/>
        <dbReference type="ChEBI" id="CHEBI:136286"/>
    </reaction>
    <physiologicalReaction direction="left-to-right" evidence="9">
        <dbReference type="Rhea" id="RHEA:52053"/>
    </physiologicalReaction>
</comment>
<comment type="catalytic activity">
    <reaction evidence="1">
        <text>9-(9Z-hexadecenoyloxy)-octadecanoate + H2O = (9Z)-hexadecenoate + 9-hydroxy-octadecanoate + H(+)</text>
        <dbReference type="Rhea" id="RHEA:52068"/>
        <dbReference type="ChEBI" id="CHEBI:15377"/>
        <dbReference type="ChEBI" id="CHEBI:15378"/>
        <dbReference type="ChEBI" id="CHEBI:32372"/>
        <dbReference type="ChEBI" id="CHEBI:136286"/>
        <dbReference type="ChEBI" id="CHEBI:136309"/>
    </reaction>
    <physiologicalReaction direction="left-to-right" evidence="1">
        <dbReference type="Rhea" id="RHEA:52069"/>
    </physiologicalReaction>
</comment>
<dbReference type="InterPro" id="IPR006838">
    <property type="entry name" value="ADTRP_AIG1"/>
</dbReference>
<sequence length="225" mass="25890">MRDEIGRIFHAATVPLIIVLDIFYFIKLFQVLSVRTDLLYKHFLGLGLQFFTVWSQVALQLYFFVAFLYDIIEPGEDLLVKQLKRAIHVFKSVFFTSVVVPASAVNLIEDTRVFQDLVPSWMDHSLHTNVIFFTLAELLLCYRPYPRSSALGRMRSTVIVLGYTSWVTFAVLIGSSWPYPFLKQMTVLQRLCFLLGNCVLAAYSYSAGHYINSAAWKHRTTVVEK</sequence>
<evidence type="ECO:0000256" key="4">
    <source>
        <dbReference type="ARBA" id="ARBA00022692"/>
    </source>
</evidence>
<comment type="catalytic activity">
    <reaction evidence="12">
        <text>9-(9Z-octadecenoyloxy)-octadecanoate + H2O = 9-hydroxy-octadecanoate + (9Z)-octadecenoate + H(+)</text>
        <dbReference type="Rhea" id="RHEA:52048"/>
        <dbReference type="ChEBI" id="CHEBI:15377"/>
        <dbReference type="ChEBI" id="CHEBI:15378"/>
        <dbReference type="ChEBI" id="CHEBI:30823"/>
        <dbReference type="ChEBI" id="CHEBI:136282"/>
        <dbReference type="ChEBI" id="CHEBI:136286"/>
    </reaction>
    <physiologicalReaction direction="left-to-right" evidence="12">
        <dbReference type="Rhea" id="RHEA:52049"/>
    </physiologicalReaction>
</comment>
<evidence type="ECO:0000256" key="1">
    <source>
        <dbReference type="ARBA" id="ARBA00000923"/>
    </source>
</evidence>
<evidence type="ECO:0000256" key="11">
    <source>
        <dbReference type="ARBA" id="ARBA00048701"/>
    </source>
</evidence>
<comment type="catalytic activity">
    <reaction evidence="15">
        <text>13-(9Z-hexadecenoyloxy)-octadecanoate + H2O = 13-hydroxy-octadecanoate + (9Z)-hexadecenoate + H(+)</text>
        <dbReference type="Rhea" id="RHEA:52076"/>
        <dbReference type="ChEBI" id="CHEBI:15377"/>
        <dbReference type="ChEBI" id="CHEBI:15378"/>
        <dbReference type="ChEBI" id="CHEBI:32372"/>
        <dbReference type="ChEBI" id="CHEBI:136304"/>
        <dbReference type="ChEBI" id="CHEBI:136315"/>
    </reaction>
    <physiologicalReaction direction="left-to-right" evidence="15">
        <dbReference type="Rhea" id="RHEA:52077"/>
    </physiologicalReaction>
</comment>
<keyword evidence="5 17" id="KW-1133">Transmembrane helix</keyword>
<dbReference type="AlphaFoldDB" id="A0AAD8ADX3"/>
<dbReference type="EMBL" id="JASPKZ010001980">
    <property type="protein sequence ID" value="KAJ9596567.1"/>
    <property type="molecule type" value="Genomic_DNA"/>
</dbReference>
<dbReference type="Proteomes" id="UP001233999">
    <property type="component" value="Unassembled WGS sequence"/>
</dbReference>
<evidence type="ECO:0000256" key="8">
    <source>
        <dbReference type="ARBA" id="ARBA00047427"/>
    </source>
</evidence>
<comment type="caution">
    <text evidence="18">The sequence shown here is derived from an EMBL/GenBank/DDBJ whole genome shotgun (WGS) entry which is preliminary data.</text>
</comment>
<evidence type="ECO:0000256" key="13">
    <source>
        <dbReference type="ARBA" id="ARBA00049221"/>
    </source>
</evidence>
<evidence type="ECO:0000313" key="18">
    <source>
        <dbReference type="EMBL" id="KAJ9596567.1"/>
    </source>
</evidence>
<evidence type="ECO:0000256" key="5">
    <source>
        <dbReference type="ARBA" id="ARBA00022989"/>
    </source>
</evidence>
<name>A0AAD8ADX3_DIPPU</name>
<evidence type="ECO:0000256" key="2">
    <source>
        <dbReference type="ARBA" id="ARBA00004127"/>
    </source>
</evidence>
<comment type="catalytic activity">
    <reaction evidence="11">
        <text>12-(9Z-octadecenoyloxy)-octadecanoate + H2O = 12-hydroxyoctadecanoate + (9Z)-octadecenoate + H(+)</text>
        <dbReference type="Rhea" id="RHEA:52060"/>
        <dbReference type="ChEBI" id="CHEBI:15377"/>
        <dbReference type="ChEBI" id="CHEBI:15378"/>
        <dbReference type="ChEBI" id="CHEBI:30823"/>
        <dbReference type="ChEBI" id="CHEBI:84201"/>
        <dbReference type="ChEBI" id="CHEBI:136302"/>
    </reaction>
    <physiologicalReaction direction="left-to-right" evidence="11">
        <dbReference type="Rhea" id="RHEA:52061"/>
    </physiologicalReaction>
</comment>
<feature type="transmembrane region" description="Helical" evidence="17">
    <location>
        <begin position="128"/>
        <end position="145"/>
    </location>
</feature>
<comment type="catalytic activity">
    <reaction evidence="8">
        <text>13-octadecanoyloxy-octadecanoate + H2O = 13-hydroxy-octadecanoate + octadecanoate + H(+)</text>
        <dbReference type="Rhea" id="RHEA:52084"/>
        <dbReference type="ChEBI" id="CHEBI:15377"/>
        <dbReference type="ChEBI" id="CHEBI:15378"/>
        <dbReference type="ChEBI" id="CHEBI:25629"/>
        <dbReference type="ChEBI" id="CHEBI:136304"/>
        <dbReference type="ChEBI" id="CHEBI:136335"/>
    </reaction>
    <physiologicalReaction direction="left-to-right" evidence="8">
        <dbReference type="Rhea" id="RHEA:52085"/>
    </physiologicalReaction>
</comment>
<evidence type="ECO:0000256" key="6">
    <source>
        <dbReference type="ARBA" id="ARBA00023136"/>
    </source>
</evidence>
<evidence type="ECO:0000256" key="16">
    <source>
        <dbReference type="ARBA" id="ARBA00049428"/>
    </source>
</evidence>
<comment type="similarity">
    <text evidence="3">Belongs to the AIG1 family.</text>
</comment>
<evidence type="ECO:0000256" key="12">
    <source>
        <dbReference type="ARBA" id="ARBA00048800"/>
    </source>
</evidence>
<dbReference type="GO" id="GO:0016020">
    <property type="term" value="C:membrane"/>
    <property type="evidence" value="ECO:0007669"/>
    <property type="project" value="InterPro"/>
</dbReference>
<organism evidence="18 19">
    <name type="scientific">Diploptera punctata</name>
    <name type="common">Pacific beetle cockroach</name>
    <dbReference type="NCBI Taxonomy" id="6984"/>
    <lineage>
        <taxon>Eukaryota</taxon>
        <taxon>Metazoa</taxon>
        <taxon>Ecdysozoa</taxon>
        <taxon>Arthropoda</taxon>
        <taxon>Hexapoda</taxon>
        <taxon>Insecta</taxon>
        <taxon>Pterygota</taxon>
        <taxon>Neoptera</taxon>
        <taxon>Polyneoptera</taxon>
        <taxon>Dictyoptera</taxon>
        <taxon>Blattodea</taxon>
        <taxon>Blaberoidea</taxon>
        <taxon>Blaberidae</taxon>
        <taxon>Diplopterinae</taxon>
        <taxon>Diploptera</taxon>
    </lineage>
</organism>
<evidence type="ECO:0000256" key="15">
    <source>
        <dbReference type="ARBA" id="ARBA00049322"/>
    </source>
</evidence>
<keyword evidence="6 17" id="KW-0472">Membrane</keyword>
<reference evidence="18" key="2">
    <citation type="submission" date="2023-05" db="EMBL/GenBank/DDBJ databases">
        <authorList>
            <person name="Fouks B."/>
        </authorList>
    </citation>
    <scope>NUCLEOTIDE SEQUENCE</scope>
    <source>
        <strain evidence="18">Stay&amp;Tobe</strain>
        <tissue evidence="18">Testes</tissue>
    </source>
</reference>
<keyword evidence="19" id="KW-1185">Reference proteome</keyword>
<reference evidence="18" key="1">
    <citation type="journal article" date="2023" name="IScience">
        <title>Live-bearing cockroach genome reveals convergent evolutionary mechanisms linked to viviparity in insects and beyond.</title>
        <authorList>
            <person name="Fouks B."/>
            <person name="Harrison M.C."/>
            <person name="Mikhailova A.A."/>
            <person name="Marchal E."/>
            <person name="English S."/>
            <person name="Carruthers M."/>
            <person name="Jennings E.C."/>
            <person name="Chiamaka E.L."/>
            <person name="Frigard R.A."/>
            <person name="Pippel M."/>
            <person name="Attardo G.M."/>
            <person name="Benoit J.B."/>
            <person name="Bornberg-Bauer E."/>
            <person name="Tobe S.S."/>
        </authorList>
    </citation>
    <scope>NUCLEOTIDE SEQUENCE</scope>
    <source>
        <strain evidence="18">Stay&amp;Tobe</strain>
    </source>
</reference>
<feature type="transmembrane region" description="Helical" evidence="17">
    <location>
        <begin position="7"/>
        <end position="26"/>
    </location>
</feature>
<evidence type="ECO:0000256" key="17">
    <source>
        <dbReference type="SAM" id="Phobius"/>
    </source>
</evidence>
<accession>A0AAD8ADX3</accession>
<comment type="catalytic activity">
    <reaction evidence="10">
        <text>12-octadecanoyloxy-octadecanoate + H2O = 12-hydroxyoctadecanoate + octadecanoate + H(+)</text>
        <dbReference type="Rhea" id="RHEA:52080"/>
        <dbReference type="ChEBI" id="CHEBI:15377"/>
        <dbReference type="ChEBI" id="CHEBI:15378"/>
        <dbReference type="ChEBI" id="CHEBI:25629"/>
        <dbReference type="ChEBI" id="CHEBI:84201"/>
        <dbReference type="ChEBI" id="CHEBI:136330"/>
    </reaction>
    <physiologicalReaction direction="left-to-right" evidence="10">
        <dbReference type="Rhea" id="RHEA:52081"/>
    </physiologicalReaction>
</comment>
<evidence type="ECO:0000256" key="7">
    <source>
        <dbReference type="ARBA" id="ARBA00047368"/>
    </source>
</evidence>
<comment type="catalytic activity">
    <reaction evidence="13">
        <text>9-octadecanoyloxy-octadecanoate + H2O = 9-hydroxy-octadecanoate + octadecanoate + H(+)</text>
        <dbReference type="Rhea" id="RHEA:52096"/>
        <dbReference type="ChEBI" id="CHEBI:15377"/>
        <dbReference type="ChEBI" id="CHEBI:15378"/>
        <dbReference type="ChEBI" id="CHEBI:25629"/>
        <dbReference type="ChEBI" id="CHEBI:136286"/>
        <dbReference type="ChEBI" id="CHEBI:136373"/>
    </reaction>
    <physiologicalReaction direction="left-to-right" evidence="13">
        <dbReference type="Rhea" id="RHEA:52097"/>
    </physiologicalReaction>
</comment>
<feature type="transmembrane region" description="Helical" evidence="17">
    <location>
        <begin position="157"/>
        <end position="175"/>
    </location>
</feature>
<comment type="catalytic activity">
    <reaction evidence="7">
        <text>12-hexadecanoyloxy-octadecanoate + H2O = 12-hydroxyoctadecanoate + hexadecanoate + H(+)</text>
        <dbReference type="Rhea" id="RHEA:52056"/>
        <dbReference type="ChEBI" id="CHEBI:7896"/>
        <dbReference type="ChEBI" id="CHEBI:15377"/>
        <dbReference type="ChEBI" id="CHEBI:15378"/>
        <dbReference type="ChEBI" id="CHEBI:83677"/>
        <dbReference type="ChEBI" id="CHEBI:84201"/>
    </reaction>
    <physiologicalReaction direction="left-to-right" evidence="7">
        <dbReference type="Rhea" id="RHEA:52057"/>
    </physiologicalReaction>
</comment>
<evidence type="ECO:0000256" key="14">
    <source>
        <dbReference type="ARBA" id="ARBA00049296"/>
    </source>
</evidence>
<dbReference type="PANTHER" id="PTHR10989">
    <property type="entry name" value="ANDROGEN-INDUCED PROTEIN 1-RELATED"/>
    <property type="match status" value="1"/>
</dbReference>
<comment type="catalytic activity">
    <reaction evidence="16">
        <text>12-(9Z-hexadecenoyloxy)-octadecanoate + H2O = 12-hydroxyoctadecanoate + (9Z)-hexadecenoate + H(+)</text>
        <dbReference type="Rhea" id="RHEA:52072"/>
        <dbReference type="ChEBI" id="CHEBI:15377"/>
        <dbReference type="ChEBI" id="CHEBI:15378"/>
        <dbReference type="ChEBI" id="CHEBI:32372"/>
        <dbReference type="ChEBI" id="CHEBI:84201"/>
        <dbReference type="ChEBI" id="CHEBI:136312"/>
    </reaction>
    <physiologicalReaction direction="left-to-right" evidence="16">
        <dbReference type="Rhea" id="RHEA:52073"/>
    </physiologicalReaction>
</comment>
<protein>
    <recommendedName>
        <fullName evidence="20">Androgen-dependent TFPI-regulating protein</fullName>
    </recommendedName>
</protein>
<evidence type="ECO:0008006" key="20">
    <source>
        <dbReference type="Google" id="ProtNLM"/>
    </source>
</evidence>
<feature type="transmembrane region" description="Helical" evidence="17">
    <location>
        <begin position="46"/>
        <end position="69"/>
    </location>
</feature>
<dbReference type="GO" id="GO:0012505">
    <property type="term" value="C:endomembrane system"/>
    <property type="evidence" value="ECO:0007669"/>
    <property type="project" value="UniProtKB-SubCell"/>
</dbReference>
<comment type="subcellular location">
    <subcellularLocation>
        <location evidence="2">Endomembrane system</location>
        <topology evidence="2">Multi-pass membrane protein</topology>
    </subcellularLocation>
</comment>